<evidence type="ECO:0000313" key="9">
    <source>
        <dbReference type="Proteomes" id="UP000016762"/>
    </source>
</evidence>
<evidence type="ECO:0000256" key="6">
    <source>
        <dbReference type="SAM" id="Phobius"/>
    </source>
</evidence>
<accession>U2WD02</accession>
<evidence type="ECO:0000256" key="5">
    <source>
        <dbReference type="ARBA" id="ARBA00023136"/>
    </source>
</evidence>
<evidence type="ECO:0000259" key="7">
    <source>
        <dbReference type="PROSITE" id="PS50850"/>
    </source>
</evidence>
<organism evidence="8 9">
    <name type="scientific">Candidatus Micropelagius thuwalensis</name>
    <dbReference type="NCBI Taxonomy" id="1397666"/>
    <lineage>
        <taxon>Bacteria</taxon>
        <taxon>Pseudomonadati</taxon>
        <taxon>Pseudomonadota</taxon>
        <taxon>Alphaproteobacteria</taxon>
        <taxon>PS1 clade</taxon>
        <taxon>Candidatus Micropelagius</taxon>
    </lineage>
</organism>
<dbReference type="PROSITE" id="PS50850">
    <property type="entry name" value="MFS"/>
    <property type="match status" value="1"/>
</dbReference>
<feature type="transmembrane region" description="Helical" evidence="6">
    <location>
        <begin position="381"/>
        <end position="402"/>
    </location>
</feature>
<dbReference type="SUPFAM" id="SSF103473">
    <property type="entry name" value="MFS general substrate transporter"/>
    <property type="match status" value="1"/>
</dbReference>
<gene>
    <name evidence="8" type="ORF">RS24_00353</name>
</gene>
<protein>
    <recommendedName>
        <fullName evidence="7">Major facilitator superfamily (MFS) profile domain-containing protein</fullName>
    </recommendedName>
</protein>
<dbReference type="Gene3D" id="1.20.1250.20">
    <property type="entry name" value="MFS general substrate transporter like domains"/>
    <property type="match status" value="2"/>
</dbReference>
<feature type="transmembrane region" description="Helical" evidence="6">
    <location>
        <begin position="414"/>
        <end position="432"/>
    </location>
</feature>
<feature type="domain" description="Major facilitator superfamily (MFS) profile" evidence="7">
    <location>
        <begin position="25"/>
        <end position="434"/>
    </location>
</feature>
<dbReference type="GO" id="GO:0022857">
    <property type="term" value="F:transmembrane transporter activity"/>
    <property type="evidence" value="ECO:0007669"/>
    <property type="project" value="InterPro"/>
</dbReference>
<reference evidence="8 9" key="1">
    <citation type="journal article" date="2014" name="FEMS Microbiol. Ecol.">
        <title>Genomic differentiation among two strains of the PS1 clade isolated from geographically separated marine habitats.</title>
        <authorList>
            <person name="Jimenez-Infante F."/>
            <person name="Ngugi D.K."/>
            <person name="Alam I."/>
            <person name="Rashid M."/>
            <person name="Baalawi W."/>
            <person name="Kamau A.A."/>
            <person name="Bajic V.B."/>
            <person name="Stingl U."/>
        </authorList>
    </citation>
    <scope>NUCLEOTIDE SEQUENCE [LARGE SCALE GENOMIC DNA]</scope>
    <source>
        <strain evidence="8 9">RS24</strain>
    </source>
</reference>
<feature type="transmembrane region" description="Helical" evidence="6">
    <location>
        <begin position="195"/>
        <end position="214"/>
    </location>
</feature>
<name>U2WD02_9PROT</name>
<keyword evidence="3 6" id="KW-0812">Transmembrane</keyword>
<dbReference type="GO" id="GO:0016020">
    <property type="term" value="C:membrane"/>
    <property type="evidence" value="ECO:0007669"/>
    <property type="project" value="UniProtKB-SubCell"/>
</dbReference>
<dbReference type="eggNOG" id="COG2271">
    <property type="taxonomic scope" value="Bacteria"/>
</dbReference>
<evidence type="ECO:0000256" key="1">
    <source>
        <dbReference type="ARBA" id="ARBA00004141"/>
    </source>
</evidence>
<feature type="transmembrane region" description="Helical" evidence="6">
    <location>
        <begin position="345"/>
        <end position="369"/>
    </location>
</feature>
<dbReference type="Pfam" id="PF07690">
    <property type="entry name" value="MFS_1"/>
    <property type="match status" value="1"/>
</dbReference>
<dbReference type="RefSeq" id="WP_021776432.1">
    <property type="nucleotide sequence ID" value="NZ_AWXE01000001.1"/>
</dbReference>
<comment type="subcellular location">
    <subcellularLocation>
        <location evidence="1">Membrane</location>
        <topology evidence="1">Multi-pass membrane protein</topology>
    </subcellularLocation>
</comment>
<dbReference type="AlphaFoldDB" id="U2WD02"/>
<keyword evidence="9" id="KW-1185">Reference proteome</keyword>
<evidence type="ECO:0000313" key="8">
    <source>
        <dbReference type="EMBL" id="ERL47414.1"/>
    </source>
</evidence>
<feature type="transmembrane region" description="Helical" evidence="6">
    <location>
        <begin position="20"/>
        <end position="38"/>
    </location>
</feature>
<keyword evidence="2" id="KW-0813">Transport</keyword>
<feature type="transmembrane region" description="Helical" evidence="6">
    <location>
        <begin position="316"/>
        <end position="339"/>
    </location>
</feature>
<feature type="transmembrane region" description="Helical" evidence="6">
    <location>
        <begin position="59"/>
        <end position="84"/>
    </location>
</feature>
<dbReference type="EMBL" id="AWXE01000001">
    <property type="protein sequence ID" value="ERL47414.1"/>
    <property type="molecule type" value="Genomic_DNA"/>
</dbReference>
<evidence type="ECO:0000256" key="3">
    <source>
        <dbReference type="ARBA" id="ARBA00022692"/>
    </source>
</evidence>
<dbReference type="PANTHER" id="PTHR23505:SF79">
    <property type="entry name" value="PROTEIN SPINSTER"/>
    <property type="match status" value="1"/>
</dbReference>
<comment type="caution">
    <text evidence="8">The sequence shown here is derived from an EMBL/GenBank/DDBJ whole genome shotgun (WGS) entry which is preliminary data.</text>
</comment>
<dbReference type="InterPro" id="IPR044770">
    <property type="entry name" value="MFS_spinster-like"/>
</dbReference>
<dbReference type="InterPro" id="IPR020846">
    <property type="entry name" value="MFS_dom"/>
</dbReference>
<feature type="transmembrane region" description="Helical" evidence="6">
    <location>
        <begin position="151"/>
        <end position="175"/>
    </location>
</feature>
<dbReference type="InterPro" id="IPR011701">
    <property type="entry name" value="MFS"/>
</dbReference>
<evidence type="ECO:0000256" key="4">
    <source>
        <dbReference type="ARBA" id="ARBA00022989"/>
    </source>
</evidence>
<keyword evidence="4 6" id="KW-1133">Transmembrane helix</keyword>
<feature type="transmembrane region" description="Helical" evidence="6">
    <location>
        <begin position="244"/>
        <end position="262"/>
    </location>
</feature>
<dbReference type="Proteomes" id="UP000016762">
    <property type="component" value="Unassembled WGS sequence"/>
</dbReference>
<feature type="transmembrane region" description="Helical" evidence="6">
    <location>
        <begin position="90"/>
        <end position="110"/>
    </location>
</feature>
<proteinExistence type="predicted"/>
<dbReference type="InterPro" id="IPR036259">
    <property type="entry name" value="MFS_trans_sf"/>
</dbReference>
<dbReference type="PANTHER" id="PTHR23505">
    <property type="entry name" value="SPINSTER"/>
    <property type="match status" value="1"/>
</dbReference>
<evidence type="ECO:0000256" key="2">
    <source>
        <dbReference type="ARBA" id="ARBA00022448"/>
    </source>
</evidence>
<feature type="transmembrane region" description="Helical" evidence="6">
    <location>
        <begin position="282"/>
        <end position="304"/>
    </location>
</feature>
<dbReference type="OrthoDB" id="7400989at2"/>
<dbReference type="STRING" id="1397666.RS24_00353"/>
<sequence length="449" mass="48968">MTTQSNIETQVNKFNYPSPLRAWMLVLLLTVAYVFSFIDRWILGLLIEPIKADMGLTDFQIGLMLGPAFAIFYATLGVPLGWAADHVKRVWIVAAGIIVWSMATAASGLAKTFPHLFVARMSVGVGEATLSPCAMSMITDSFPAEKRGLPIAFYSAALSVGAAIANLLGAAILTWANQTSSLSLPIVGTVAPWQLTFFVLGIPGIFLGIIFLFLKEPKRQQNTNTNLEVRSNPIHVLGYIKQRLVLFACFMSIFCYLTITAYSQGWLAPMFQRTWGWSPVDYALVNGLVLLAIGPISISLAGIISDKWYQNGRKEAPLIIAIIGTLIVLPTGVMAPLMPSGELSIAVYAINTVGITWMSATGITALVNIVPSNIRAQMVAYYYMTISLAGLFLGPTMVGYISDNYFEANSLRNAMSIVPLIFGLPVLMLIPITRKLYLREYNAVNTEAN</sequence>
<keyword evidence="5 6" id="KW-0472">Membrane</keyword>